<evidence type="ECO:0000313" key="3">
    <source>
        <dbReference type="Proteomes" id="UP000230027"/>
    </source>
</evidence>
<protein>
    <recommendedName>
        <fullName evidence="1">Insertion element IS402-like domain-containing protein</fullName>
    </recommendedName>
</protein>
<reference evidence="3" key="1">
    <citation type="submission" date="2017-09" db="EMBL/GenBank/DDBJ databases">
        <title>Depth-based differentiation of microbial function through sediment-hosted aquifers and enrichment of novel symbionts in the deep terrestrial subsurface.</title>
        <authorList>
            <person name="Probst A.J."/>
            <person name="Ladd B."/>
            <person name="Jarett J.K."/>
            <person name="Geller-Mcgrath D.E."/>
            <person name="Sieber C.M.K."/>
            <person name="Emerson J.B."/>
            <person name="Anantharaman K."/>
            <person name="Thomas B.C."/>
            <person name="Malmstrom R."/>
            <person name="Stieglmeier M."/>
            <person name="Klingl A."/>
            <person name="Woyke T."/>
            <person name="Ryan C.M."/>
            <person name="Banfield J.F."/>
        </authorList>
    </citation>
    <scope>NUCLEOTIDE SEQUENCE [LARGE SCALE GENOMIC DNA]</scope>
</reference>
<dbReference type="Pfam" id="PF13340">
    <property type="entry name" value="DUF4096"/>
    <property type="match status" value="1"/>
</dbReference>
<sequence>MRKLSDKQWSIIEPLLPRQDFTIGGRPRKDGRQVFEVIRWIV</sequence>
<dbReference type="Proteomes" id="UP000230027">
    <property type="component" value="Unassembled WGS sequence"/>
</dbReference>
<gene>
    <name evidence="2" type="ORF">COY14_02245</name>
</gene>
<dbReference type="AlphaFoldDB" id="A0A2M7U4A3"/>
<evidence type="ECO:0000259" key="1">
    <source>
        <dbReference type="Pfam" id="PF13340"/>
    </source>
</evidence>
<accession>A0A2M7U4A3</accession>
<organism evidence="2 3">
    <name type="scientific">Candidatus Roizmanbacteria bacterium CG_4_10_14_0_2_um_filter_36_9</name>
    <dbReference type="NCBI Taxonomy" id="1974823"/>
    <lineage>
        <taxon>Bacteria</taxon>
        <taxon>Candidatus Roizmaniibacteriota</taxon>
    </lineage>
</organism>
<evidence type="ECO:0000313" key="2">
    <source>
        <dbReference type="EMBL" id="PIZ65457.1"/>
    </source>
</evidence>
<comment type="caution">
    <text evidence="2">The sequence shown here is derived from an EMBL/GenBank/DDBJ whole genome shotgun (WGS) entry which is preliminary data.</text>
</comment>
<dbReference type="EMBL" id="PFOD01000048">
    <property type="protein sequence ID" value="PIZ65457.1"/>
    <property type="molecule type" value="Genomic_DNA"/>
</dbReference>
<name>A0A2M7U4A3_9BACT</name>
<feature type="domain" description="Insertion element IS402-like" evidence="1">
    <location>
        <begin position="4"/>
        <end position="42"/>
    </location>
</feature>
<proteinExistence type="predicted"/>
<dbReference type="InterPro" id="IPR025161">
    <property type="entry name" value="IS402-like_dom"/>
</dbReference>